<organism evidence="1 2">
    <name type="scientific">Catharanthus roseus</name>
    <name type="common">Madagascar periwinkle</name>
    <name type="synonym">Vinca rosea</name>
    <dbReference type="NCBI Taxonomy" id="4058"/>
    <lineage>
        <taxon>Eukaryota</taxon>
        <taxon>Viridiplantae</taxon>
        <taxon>Streptophyta</taxon>
        <taxon>Embryophyta</taxon>
        <taxon>Tracheophyta</taxon>
        <taxon>Spermatophyta</taxon>
        <taxon>Magnoliopsida</taxon>
        <taxon>eudicotyledons</taxon>
        <taxon>Gunneridae</taxon>
        <taxon>Pentapetalae</taxon>
        <taxon>asterids</taxon>
        <taxon>lamiids</taxon>
        <taxon>Gentianales</taxon>
        <taxon>Apocynaceae</taxon>
        <taxon>Rauvolfioideae</taxon>
        <taxon>Vinceae</taxon>
        <taxon>Catharanthinae</taxon>
        <taxon>Catharanthus</taxon>
    </lineage>
</organism>
<evidence type="ECO:0000313" key="1">
    <source>
        <dbReference type="EMBL" id="KAI5649590.1"/>
    </source>
</evidence>
<accession>A0ACB9ZQ76</accession>
<reference evidence="2" key="1">
    <citation type="journal article" date="2023" name="Nat. Plants">
        <title>Single-cell RNA sequencing provides a high-resolution roadmap for understanding the multicellular compartmentation of specialized metabolism.</title>
        <authorList>
            <person name="Sun S."/>
            <person name="Shen X."/>
            <person name="Li Y."/>
            <person name="Li Y."/>
            <person name="Wang S."/>
            <person name="Li R."/>
            <person name="Zhang H."/>
            <person name="Shen G."/>
            <person name="Guo B."/>
            <person name="Wei J."/>
            <person name="Xu J."/>
            <person name="St-Pierre B."/>
            <person name="Chen S."/>
            <person name="Sun C."/>
        </authorList>
    </citation>
    <scope>NUCLEOTIDE SEQUENCE [LARGE SCALE GENOMIC DNA]</scope>
</reference>
<sequence>MGSPFLNQMKKHASSFIHERYKDARLFLTDITEAEMLAENVTNNEPCSPDARTMSRLAEASYVIEDYWRIVDVLHKRLYRVDWKQWRQSYKSLVLLDFLLTHGPEEFAAEFDEDIDVIEELGTFKHTDEKGIDWGTNMQKRSERVLELLKGGETLIQERLKALRITKEIQGFGNSISTSSSPSSASSAGSSVFILDSSSTPNSLSSPTSNLTWSESDVHTEDDLSPWVVEGEESRKNFGSPSGNIDIPLRKNGQEEEEDLVRTHIWNSSSFVQETGSLIEDEDEEERKRKGKFSGSFMSGLCSKLGISPRGNGKKFGLVNASSNHDAEIKKKINRQFSVG</sequence>
<name>A0ACB9ZQ76_CATRO</name>
<gene>
    <name evidence="1" type="ORF">M9H77_35595</name>
</gene>
<comment type="caution">
    <text evidence="1">The sequence shown here is derived from an EMBL/GenBank/DDBJ whole genome shotgun (WGS) entry which is preliminary data.</text>
</comment>
<keyword evidence="2" id="KW-1185">Reference proteome</keyword>
<evidence type="ECO:0000313" key="2">
    <source>
        <dbReference type="Proteomes" id="UP001060085"/>
    </source>
</evidence>
<proteinExistence type="predicted"/>
<protein>
    <submittedName>
        <fullName evidence="1">Uncharacterized protein</fullName>
    </submittedName>
</protein>
<dbReference type="Proteomes" id="UP001060085">
    <property type="component" value="Linkage Group LG08"/>
</dbReference>
<dbReference type="EMBL" id="CM044708">
    <property type="protein sequence ID" value="KAI5649590.1"/>
    <property type="molecule type" value="Genomic_DNA"/>
</dbReference>